<dbReference type="Pfam" id="PF00931">
    <property type="entry name" value="NB-ARC"/>
    <property type="match status" value="1"/>
</dbReference>
<comment type="caution">
    <text evidence="2">The sequence shown here is derived from an EMBL/GenBank/DDBJ whole genome shotgun (WGS) entry which is preliminary data.</text>
</comment>
<evidence type="ECO:0000313" key="2">
    <source>
        <dbReference type="EMBL" id="KAK4071803.1"/>
    </source>
</evidence>
<evidence type="ECO:0000313" key="3">
    <source>
        <dbReference type="Proteomes" id="UP001287286"/>
    </source>
</evidence>
<dbReference type="EMBL" id="JAWRVI010000198">
    <property type="protein sequence ID" value="KAK4071803.1"/>
    <property type="molecule type" value="Genomic_DNA"/>
</dbReference>
<organism evidence="2 3">
    <name type="scientific">Purpureocillium lilacinum</name>
    <name type="common">Paecilomyces lilacinus</name>
    <dbReference type="NCBI Taxonomy" id="33203"/>
    <lineage>
        <taxon>Eukaryota</taxon>
        <taxon>Fungi</taxon>
        <taxon>Dikarya</taxon>
        <taxon>Ascomycota</taxon>
        <taxon>Pezizomycotina</taxon>
        <taxon>Sordariomycetes</taxon>
        <taxon>Hypocreomycetidae</taxon>
        <taxon>Hypocreales</taxon>
        <taxon>Ophiocordycipitaceae</taxon>
        <taxon>Purpureocillium</taxon>
    </lineage>
</organism>
<reference evidence="2 3" key="1">
    <citation type="journal article" date="2024" name="Microbiol. Resour. Announc.">
        <title>Genome annotations for the ascomycete fungi Trichoderma harzianum, Trichoderma aggressivum, and Purpureocillium lilacinum.</title>
        <authorList>
            <person name="Beijen E.P.W."/>
            <person name="Ohm R.A."/>
        </authorList>
    </citation>
    <scope>NUCLEOTIDE SEQUENCE [LARGE SCALE GENOMIC DNA]</scope>
    <source>
        <strain evidence="2 3">CBS 150709</strain>
    </source>
</reference>
<gene>
    <name evidence="2" type="ORF">Purlil1_13309</name>
</gene>
<keyword evidence="3" id="KW-1185">Reference proteome</keyword>
<protein>
    <recommendedName>
        <fullName evidence="1">NB-ARC domain-containing protein</fullName>
    </recommendedName>
</protein>
<evidence type="ECO:0000259" key="1">
    <source>
        <dbReference type="Pfam" id="PF00931"/>
    </source>
</evidence>
<dbReference type="Proteomes" id="UP001287286">
    <property type="component" value="Unassembled WGS sequence"/>
</dbReference>
<dbReference type="InterPro" id="IPR027417">
    <property type="entry name" value="P-loop_NTPase"/>
</dbReference>
<dbReference type="PANTHER" id="PTHR35205">
    <property type="entry name" value="NB-ARC AND TPR DOMAIN PROTEIN"/>
    <property type="match status" value="1"/>
</dbReference>
<accession>A0ABR0BEE2</accession>
<feature type="domain" description="NB-ARC" evidence="1">
    <location>
        <begin position="28"/>
        <end position="171"/>
    </location>
</feature>
<dbReference type="PANTHER" id="PTHR35205:SF1">
    <property type="entry name" value="ZU5 DOMAIN-CONTAINING PROTEIN"/>
    <property type="match status" value="1"/>
</dbReference>
<dbReference type="SUPFAM" id="SSF52540">
    <property type="entry name" value="P-loop containing nucleoside triphosphate hydrolases"/>
    <property type="match status" value="1"/>
</dbReference>
<dbReference type="InterPro" id="IPR002182">
    <property type="entry name" value="NB-ARC"/>
</dbReference>
<proteinExistence type="predicted"/>
<dbReference type="Gene3D" id="3.40.50.300">
    <property type="entry name" value="P-loop containing nucleotide triphosphate hydrolases"/>
    <property type="match status" value="1"/>
</dbReference>
<sequence length="481" mass="53462">MATQLSQIGHFSYSALEPVHAYVRRQSLSDQINHRLQSADTGQRKLVLLSGLAGSGKTQLALDYLQQYRSSYDATMWIEARARDTLERDFVNLYETLYQGRATTVENAGAFESILVAIKAWFSRQQGRCLMVFDGANFANDETSSDSIDLKHFLPNAPNLHIIITTRTSTALDMSPLRGVAVGAMELSQAVELFHKSSRTPQDDATMKHEVITIVKELGCIALAVSIAGTQIGRSPWPQSKVTAYLPESDDFSNILHQKPETLVHQYDTSVHSVWQTALEASNKICPGATTLMSVLSFLHHDDIFPSVFNASGQRGDGGLNCSDELGWRTTQSAEPLSDIQMLERCFQALEGCCLVCWDGSQKTYHINRLVHNWARSRIPPSERCEISAAALTLLVEATKTCSHAPRDKLRLLPHLMATFRGLSTTEADSPALEKLEAFGRFARECGRPKEAKVVLEYVLQNRKRVLGNDHPEILDNSTKL</sequence>
<name>A0ABR0BEE2_PURLI</name>